<accession>A8X0T6</accession>
<feature type="compositionally biased region" description="Low complexity" evidence="9">
    <location>
        <begin position="610"/>
        <end position="619"/>
    </location>
</feature>
<dbReference type="FunCoup" id="A8X0T6">
    <property type="interactions" value="1"/>
</dbReference>
<feature type="transmembrane region" description="Helical" evidence="10">
    <location>
        <begin position="526"/>
        <end position="546"/>
    </location>
</feature>
<keyword evidence="7 8" id="KW-0407">Ion channel</keyword>
<evidence type="ECO:0000313" key="13">
    <source>
        <dbReference type="Proteomes" id="UP000008549"/>
    </source>
</evidence>
<evidence type="ECO:0000313" key="14">
    <source>
        <dbReference type="WormBase" id="CBG06143a"/>
    </source>
</evidence>
<reference evidence="12 13" key="1">
    <citation type="journal article" date="2003" name="PLoS Biol.">
        <title>The genome sequence of Caenorhabditis briggsae: a platform for comparative genomics.</title>
        <authorList>
            <person name="Stein L.D."/>
            <person name="Bao Z."/>
            <person name="Blasiar D."/>
            <person name="Blumenthal T."/>
            <person name="Brent M.R."/>
            <person name="Chen N."/>
            <person name="Chinwalla A."/>
            <person name="Clarke L."/>
            <person name="Clee C."/>
            <person name="Coghlan A."/>
            <person name="Coulson A."/>
            <person name="D'Eustachio P."/>
            <person name="Fitch D.H."/>
            <person name="Fulton L.A."/>
            <person name="Fulton R.E."/>
            <person name="Griffiths-Jones S."/>
            <person name="Harris T.W."/>
            <person name="Hillier L.W."/>
            <person name="Kamath R."/>
            <person name="Kuwabara P.E."/>
            <person name="Mardis E.R."/>
            <person name="Marra M.A."/>
            <person name="Miner T.L."/>
            <person name="Minx P."/>
            <person name="Mullikin J.C."/>
            <person name="Plumb R.W."/>
            <person name="Rogers J."/>
            <person name="Schein J.E."/>
            <person name="Sohrmann M."/>
            <person name="Spieth J."/>
            <person name="Stajich J.E."/>
            <person name="Wei C."/>
            <person name="Willey D."/>
            <person name="Wilson R.K."/>
            <person name="Durbin R."/>
            <person name="Waterston R.H."/>
        </authorList>
    </citation>
    <scope>NUCLEOTIDE SEQUENCE [LARGE SCALE GENOMIC DNA]</scope>
    <source>
        <strain evidence="12 13">AF16</strain>
    </source>
</reference>
<sequence length="715" mass="81611">MPVVELCPSQFELNRMADNPHLYSGPSVSNESIQMPRSPTQPLRGTQVFLKEFKRTKLQPEDSIIEETESCSSMSSKSSEESASDTIMVPPDPEKENVPEKILLTDPSTVLQNVKFQRKSAEAEDAVSVKRNTKSQRSCRIRTGSESEDLKKPIKSILRQSPYISKEDVSQSNESTIHRQFRKSRTSSLTKRDSVNNDRTEPGNHDAIDNYYAKNYYTVTGIYQKNPSFPKYYVNGNADEDNEENHEAVRRNYEKHGKLTLSMAQSTRSMPIVPVNNRFHKSFYWFAHNHKKIGFRHVCMLLLVLSYTLLGAALFFSIESRHEHETMQIHKRKLERVIYEIAQTLELEILDPMKLTNITQMEYFITVNKQLPLLFNLRAYVKLLNAEDLYSGSTFYKHEDPKNLKWTYGSAFFFSMNVYTTTGYGSIAPASSLGKALVILYGLIFVPLTAVVIRDLGQWALLYLTKMYTILIDNFRRVRGFVDKLDEDEIISLPIKFSVSVMIFYLLSATMFIYEYDELSGPPDSGISFFHAFYFSFISMSTIGLGDIMPNNVTFSPLITIMFFFGMPILKVVNRVTYICLENGVFGTMTVLENRLDTIWSSATVIPTGQSPQEQQSQPNSVSRKTSMISDGMVPDEVSFRLNLNILLNFYTQTDGSVPNEYLNNFTIRSIATFMKANGDVYGGAFGRVNMRRGDLRNLTDNQATDNRSNRDNNV</sequence>
<dbReference type="eggNOG" id="KOG1418">
    <property type="taxonomic scope" value="Eukaryota"/>
</dbReference>
<dbReference type="EMBL" id="HE600986">
    <property type="protein sequence ID" value="CAP26246.2"/>
    <property type="molecule type" value="Genomic_DNA"/>
</dbReference>
<evidence type="ECO:0000313" key="12">
    <source>
        <dbReference type="EMBL" id="CAP26246.2"/>
    </source>
</evidence>
<dbReference type="HOGENOM" id="CLU_033473_0_0_1"/>
<evidence type="ECO:0000256" key="8">
    <source>
        <dbReference type="RuleBase" id="RU003857"/>
    </source>
</evidence>
<dbReference type="PRINTS" id="PR01333">
    <property type="entry name" value="2POREKCHANEL"/>
</dbReference>
<dbReference type="PANTHER" id="PTHR11003:SF305">
    <property type="entry name" value="POTASSIUM CHANNEL DOMAIN-CONTAINING PROTEIN"/>
    <property type="match status" value="1"/>
</dbReference>
<feature type="domain" description="Potassium channel" evidence="11">
    <location>
        <begin position="501"/>
        <end position="573"/>
    </location>
</feature>
<keyword evidence="4 10" id="KW-1133">Transmembrane helix</keyword>
<feature type="transmembrane region" description="Helical" evidence="10">
    <location>
        <begin position="436"/>
        <end position="453"/>
    </location>
</feature>
<feature type="region of interest" description="Disordered" evidence="9">
    <location>
        <begin position="60"/>
        <end position="96"/>
    </location>
</feature>
<feature type="compositionally biased region" description="Basic and acidic residues" evidence="9">
    <location>
        <begin position="190"/>
        <end position="207"/>
    </location>
</feature>
<feature type="domain" description="Potassium channel" evidence="11">
    <location>
        <begin position="391"/>
        <end position="459"/>
    </location>
</feature>
<dbReference type="GO" id="GO:0022841">
    <property type="term" value="F:potassium ion leak channel activity"/>
    <property type="evidence" value="ECO:0000318"/>
    <property type="project" value="GO_Central"/>
</dbReference>
<proteinExistence type="inferred from homology"/>
<dbReference type="InterPro" id="IPR003280">
    <property type="entry name" value="2pore_dom_K_chnl"/>
</dbReference>
<dbReference type="GO" id="GO:0071805">
    <property type="term" value="P:potassium ion transmembrane transport"/>
    <property type="evidence" value="ECO:0000318"/>
    <property type="project" value="GO_Central"/>
</dbReference>
<feature type="region of interest" description="Disordered" evidence="9">
    <location>
        <begin position="118"/>
        <end position="207"/>
    </location>
</feature>
<dbReference type="InParanoid" id="A8X0T6"/>
<dbReference type="FunFam" id="1.10.287.70:FF:000151">
    <property type="entry name" value="TWiK family of potassium channels"/>
    <property type="match status" value="1"/>
</dbReference>
<evidence type="ECO:0000256" key="4">
    <source>
        <dbReference type="ARBA" id="ARBA00022989"/>
    </source>
</evidence>
<keyword evidence="6 10" id="KW-0472">Membrane</keyword>
<name>A8X0T6_CAEBR</name>
<evidence type="ECO:0000256" key="10">
    <source>
        <dbReference type="SAM" id="Phobius"/>
    </source>
</evidence>
<evidence type="ECO:0000256" key="7">
    <source>
        <dbReference type="ARBA" id="ARBA00023303"/>
    </source>
</evidence>
<dbReference type="Proteomes" id="UP000008549">
    <property type="component" value="Unassembled WGS sequence"/>
</dbReference>
<organism evidence="12 13">
    <name type="scientific">Caenorhabditis briggsae</name>
    <dbReference type="NCBI Taxonomy" id="6238"/>
    <lineage>
        <taxon>Eukaryota</taxon>
        <taxon>Metazoa</taxon>
        <taxon>Ecdysozoa</taxon>
        <taxon>Nematoda</taxon>
        <taxon>Chromadorea</taxon>
        <taxon>Rhabditida</taxon>
        <taxon>Rhabditina</taxon>
        <taxon>Rhabditomorpha</taxon>
        <taxon>Rhabditoidea</taxon>
        <taxon>Rhabditidae</taxon>
        <taxon>Peloderinae</taxon>
        <taxon>Caenorhabditis</taxon>
    </lineage>
</organism>
<feature type="transmembrane region" description="Helical" evidence="10">
    <location>
        <begin position="298"/>
        <end position="318"/>
    </location>
</feature>
<dbReference type="InterPro" id="IPR013099">
    <property type="entry name" value="K_chnl_dom"/>
</dbReference>
<evidence type="ECO:0000256" key="6">
    <source>
        <dbReference type="ARBA" id="ARBA00023136"/>
    </source>
</evidence>
<comment type="similarity">
    <text evidence="8">Belongs to the two pore domain potassium channel (TC 1.A.1.8) family.</text>
</comment>
<evidence type="ECO:0000256" key="2">
    <source>
        <dbReference type="ARBA" id="ARBA00022448"/>
    </source>
</evidence>
<feature type="transmembrane region" description="Helical" evidence="10">
    <location>
        <begin position="406"/>
        <end position="424"/>
    </location>
</feature>
<evidence type="ECO:0000256" key="1">
    <source>
        <dbReference type="ARBA" id="ARBA00004141"/>
    </source>
</evidence>
<reference evidence="12 13" key="2">
    <citation type="journal article" date="2011" name="PLoS Genet.">
        <title>Caenorhabditis briggsae recombinant inbred line genotypes reveal inter-strain incompatibility and the evolution of recombination.</title>
        <authorList>
            <person name="Ross J.A."/>
            <person name="Koboldt D.C."/>
            <person name="Staisch J.E."/>
            <person name="Chamberlin H.M."/>
            <person name="Gupta B.P."/>
            <person name="Miller R.D."/>
            <person name="Baird S.E."/>
            <person name="Haag E.S."/>
        </authorList>
    </citation>
    <scope>NUCLEOTIDE SEQUENCE [LARGE SCALE GENOMIC DNA]</scope>
    <source>
        <strain evidence="12 13">AF16</strain>
    </source>
</reference>
<comment type="subcellular location">
    <subcellularLocation>
        <location evidence="1">Membrane</location>
        <topology evidence="1">Multi-pass membrane protein</topology>
    </subcellularLocation>
</comment>
<feature type="transmembrane region" description="Helical" evidence="10">
    <location>
        <begin position="495"/>
        <end position="514"/>
    </location>
</feature>
<dbReference type="Pfam" id="PF07885">
    <property type="entry name" value="Ion_trans_2"/>
    <property type="match status" value="2"/>
</dbReference>
<evidence type="ECO:0000256" key="3">
    <source>
        <dbReference type="ARBA" id="ARBA00022692"/>
    </source>
</evidence>
<keyword evidence="5 8" id="KW-0406">Ion transport</keyword>
<dbReference type="OMA" id="FYWFAHN"/>
<evidence type="ECO:0000259" key="11">
    <source>
        <dbReference type="Pfam" id="PF07885"/>
    </source>
</evidence>
<feature type="transmembrane region" description="Helical" evidence="10">
    <location>
        <begin position="553"/>
        <end position="570"/>
    </location>
</feature>
<protein>
    <submittedName>
        <fullName evidence="12">Protein CBR-TWK-25</fullName>
    </submittedName>
</protein>
<dbReference type="Gene3D" id="1.10.287.70">
    <property type="match status" value="1"/>
</dbReference>
<keyword evidence="3 8" id="KW-0812">Transmembrane</keyword>
<dbReference type="GO" id="GO:0005886">
    <property type="term" value="C:plasma membrane"/>
    <property type="evidence" value="ECO:0000318"/>
    <property type="project" value="GO_Central"/>
</dbReference>
<dbReference type="AlphaFoldDB" id="A8X0T6"/>
<evidence type="ECO:0000256" key="9">
    <source>
        <dbReference type="SAM" id="MobiDB-lite"/>
    </source>
</evidence>
<feature type="compositionally biased region" description="Basic and acidic residues" evidence="9">
    <location>
        <begin position="143"/>
        <end position="152"/>
    </location>
</feature>
<dbReference type="PANTHER" id="PTHR11003">
    <property type="entry name" value="POTASSIUM CHANNEL, SUBFAMILY K"/>
    <property type="match status" value="1"/>
</dbReference>
<keyword evidence="13" id="KW-1185">Reference proteome</keyword>
<evidence type="ECO:0000256" key="5">
    <source>
        <dbReference type="ARBA" id="ARBA00023065"/>
    </source>
</evidence>
<keyword evidence="2 8" id="KW-0813">Transport</keyword>
<gene>
    <name evidence="14" type="primary">twk-25</name>
    <name evidence="12" type="synonym">Cbr-twk-25</name>
    <name evidence="14" type="ORF">CBG06143</name>
    <name evidence="12" type="ORF">CBG_06143</name>
</gene>
<dbReference type="SUPFAM" id="SSF81324">
    <property type="entry name" value="Voltage-gated potassium channels"/>
    <property type="match status" value="2"/>
</dbReference>
<dbReference type="GO" id="GO:0015271">
    <property type="term" value="F:outward rectifier potassium channel activity"/>
    <property type="evidence" value="ECO:0000318"/>
    <property type="project" value="GO_Central"/>
</dbReference>
<dbReference type="WormBase" id="CBG06143a">
    <property type="protein sequence ID" value="CBP44792"/>
    <property type="gene ID" value="WBGene00028462"/>
    <property type="gene designation" value="Cbr-twk-25"/>
</dbReference>
<feature type="compositionally biased region" description="Basic residues" evidence="9">
    <location>
        <begin position="131"/>
        <end position="140"/>
    </location>
</feature>
<feature type="region of interest" description="Disordered" evidence="9">
    <location>
        <begin position="607"/>
        <end position="627"/>
    </location>
</feature>